<dbReference type="NCBIfam" id="TIGR01200">
    <property type="entry name" value="GLPGLI"/>
    <property type="match status" value="1"/>
</dbReference>
<gene>
    <name evidence="1" type="ORF">ACFFVF_06040</name>
</gene>
<organism evidence="1 2">
    <name type="scientific">Flavobacterium jumunjinense</name>
    <dbReference type="NCBI Taxonomy" id="998845"/>
    <lineage>
        <taxon>Bacteria</taxon>
        <taxon>Pseudomonadati</taxon>
        <taxon>Bacteroidota</taxon>
        <taxon>Flavobacteriia</taxon>
        <taxon>Flavobacteriales</taxon>
        <taxon>Flavobacteriaceae</taxon>
        <taxon>Flavobacterium</taxon>
    </lineage>
</organism>
<evidence type="ECO:0000313" key="2">
    <source>
        <dbReference type="Proteomes" id="UP001589607"/>
    </source>
</evidence>
<protein>
    <submittedName>
        <fullName evidence="1">GLPGLI family protein</fullName>
    </submittedName>
</protein>
<reference evidence="1 2" key="1">
    <citation type="submission" date="2024-09" db="EMBL/GenBank/DDBJ databases">
        <authorList>
            <person name="Sun Q."/>
            <person name="Mori K."/>
        </authorList>
    </citation>
    <scope>NUCLEOTIDE SEQUENCE [LARGE SCALE GENOMIC DNA]</scope>
    <source>
        <strain evidence="1 2">CECT 7955</strain>
    </source>
</reference>
<name>A0ABV5GL06_9FLAO</name>
<comment type="caution">
    <text evidence="1">The sequence shown here is derived from an EMBL/GenBank/DDBJ whole genome shotgun (WGS) entry which is preliminary data.</text>
</comment>
<dbReference type="InterPro" id="IPR005901">
    <property type="entry name" value="GLPGLI"/>
</dbReference>
<evidence type="ECO:0000313" key="1">
    <source>
        <dbReference type="EMBL" id="MFB9096068.1"/>
    </source>
</evidence>
<dbReference type="EMBL" id="JBHMEY010000013">
    <property type="protein sequence ID" value="MFB9096068.1"/>
    <property type="molecule type" value="Genomic_DNA"/>
</dbReference>
<dbReference type="Proteomes" id="UP001589607">
    <property type="component" value="Unassembled WGS sequence"/>
</dbReference>
<keyword evidence="2" id="KW-1185">Reference proteome</keyword>
<accession>A0ABV5GL06</accession>
<dbReference type="Pfam" id="PF09697">
    <property type="entry name" value="Porph_ging"/>
    <property type="match status" value="1"/>
</dbReference>
<dbReference type="RefSeq" id="WP_236457665.1">
    <property type="nucleotide sequence ID" value="NZ_CBCSGE010000013.1"/>
</dbReference>
<sequence>MKKLFILLLFNCICFAQNKQGIVNYGFIKSLFYGNKSEEEFNALLKFDPKQSYFVTEKDSLENPNQEIEQYKIIEIKRDNGQSEKKGIINISSSTNDAGNQVYFNRAKDSIWSYIKNMKGMYVAEKNTGFNWKLEKGQKEIGSYTCNKATTTYKGRTYTAWYTLEIPLSYGPWKFNGLPGLILEAYDTEYKIYYFFKNIEYPLKKEIKIDFIKESIEEPFIKWYSYKQYLTEANSSLENAYETMLIMFKEKGWTHKPIMPNIEQQRIEIAE</sequence>
<proteinExistence type="predicted"/>